<sequence length="273" mass="30888">MADVTYKITHLTVQGANKQAMRLFYRDILGLIEHEVAENEFSYAFTAGEAPFLNIVFGGKTPVERRGGLYHFAILLPDAGSLATLIDRLIRLQYPMGAGDHDVSEAFYLNDPDGNGIELYHDRPKENWRWDNGIVTMGTANVDVQALLAQKNDVWTGFPVGTTIGHVHFVGDSLTKGDDFFGAVLNMDTTYVITDNAHFYSHNRYHHHHAYNTWLGNGVKMRQENEIGLVDWQVLVDEAYFNELTKRADRKLLDESTLLIDDPFGNKLIVEKL</sequence>
<dbReference type="InterPro" id="IPR037523">
    <property type="entry name" value="VOC_core"/>
</dbReference>
<keyword evidence="6 8" id="KW-0560">Oxidoreductase</keyword>
<dbReference type="PROSITE" id="PS00082">
    <property type="entry name" value="EXTRADIOL_DIOXYGENAS"/>
    <property type="match status" value="1"/>
</dbReference>
<protein>
    <recommendedName>
        <fullName evidence="9">VOC domain-containing protein</fullName>
    </recommendedName>
</protein>
<dbReference type="Proteomes" id="UP000719917">
    <property type="component" value="Unassembled WGS sequence"/>
</dbReference>
<accession>A0AAJ2YYV1</accession>
<dbReference type="GO" id="GO:0008198">
    <property type="term" value="F:ferrous iron binding"/>
    <property type="evidence" value="ECO:0007669"/>
    <property type="project" value="InterPro"/>
</dbReference>
<evidence type="ECO:0000256" key="2">
    <source>
        <dbReference type="ARBA" id="ARBA00008784"/>
    </source>
</evidence>
<comment type="cofactor">
    <cofactor evidence="1 8">
        <name>Fe(2+)</name>
        <dbReference type="ChEBI" id="CHEBI:29033"/>
    </cofactor>
</comment>
<dbReference type="AlphaFoldDB" id="A0AAJ2YYV1"/>
<proteinExistence type="inferred from homology"/>
<feature type="domain" description="VOC" evidence="9">
    <location>
        <begin position="7"/>
        <end position="122"/>
    </location>
</feature>
<evidence type="ECO:0000256" key="3">
    <source>
        <dbReference type="ARBA" id="ARBA00022723"/>
    </source>
</evidence>
<reference evidence="10" key="1">
    <citation type="submission" date="2020-01" db="EMBL/GenBank/DDBJ databases">
        <title>First Reported Case and Whole Genome of Weissella confusa in an Equid.</title>
        <authorList>
            <person name="Little S.V."/>
            <person name="Lawhon S.D."/>
        </authorList>
    </citation>
    <scope>NUCLEOTIDE SEQUENCE</scope>
    <source>
        <strain evidence="10">718955</strain>
    </source>
</reference>
<dbReference type="InterPro" id="IPR000486">
    <property type="entry name" value="Xdiol_ring_cleave_dOase_1/2"/>
</dbReference>
<dbReference type="InterPro" id="IPR004360">
    <property type="entry name" value="Glyas_Fos-R_dOase_dom"/>
</dbReference>
<name>A0AAJ2YYV1_WEICO</name>
<dbReference type="EMBL" id="JAAAMQ010000006">
    <property type="protein sequence ID" value="NBA11423.1"/>
    <property type="molecule type" value="Genomic_DNA"/>
</dbReference>
<evidence type="ECO:0000256" key="4">
    <source>
        <dbReference type="ARBA" id="ARBA00022797"/>
    </source>
</evidence>
<organism evidence="10 11">
    <name type="scientific">Weissella confusa</name>
    <name type="common">Lactobacillus confusus</name>
    <dbReference type="NCBI Taxonomy" id="1583"/>
    <lineage>
        <taxon>Bacteria</taxon>
        <taxon>Bacillati</taxon>
        <taxon>Bacillota</taxon>
        <taxon>Bacilli</taxon>
        <taxon>Lactobacillales</taxon>
        <taxon>Lactobacillaceae</taxon>
        <taxon>Weissella</taxon>
    </lineage>
</organism>
<evidence type="ECO:0000256" key="6">
    <source>
        <dbReference type="ARBA" id="ARBA00023002"/>
    </source>
</evidence>
<dbReference type="Gene3D" id="3.10.180.10">
    <property type="entry name" value="2,3-Dihydroxybiphenyl 1,2-Dioxygenase, domain 1"/>
    <property type="match status" value="1"/>
</dbReference>
<keyword evidence="4 8" id="KW-0058">Aromatic hydrocarbons catabolism</keyword>
<evidence type="ECO:0000313" key="11">
    <source>
        <dbReference type="Proteomes" id="UP000719917"/>
    </source>
</evidence>
<gene>
    <name evidence="10" type="ORF">GTU77_04250</name>
</gene>
<dbReference type="PANTHER" id="PTHR43279:SF1">
    <property type="entry name" value="CATECHOL-2,3-DIOXYGENASE"/>
    <property type="match status" value="1"/>
</dbReference>
<keyword evidence="3" id="KW-0479">Metal-binding</keyword>
<dbReference type="PROSITE" id="PS51819">
    <property type="entry name" value="VOC"/>
    <property type="match status" value="1"/>
</dbReference>
<dbReference type="InterPro" id="IPR029068">
    <property type="entry name" value="Glyas_Bleomycin-R_OHBP_Dase"/>
</dbReference>
<dbReference type="RefSeq" id="WP_135797219.1">
    <property type="nucleotide sequence ID" value="NZ_CP027565.1"/>
</dbReference>
<dbReference type="PANTHER" id="PTHR43279">
    <property type="entry name" value="CATECHOL-2,3-DIOXYGENASE"/>
    <property type="match status" value="1"/>
</dbReference>
<dbReference type="Pfam" id="PF00903">
    <property type="entry name" value="Glyoxalase"/>
    <property type="match status" value="1"/>
</dbReference>
<evidence type="ECO:0000256" key="5">
    <source>
        <dbReference type="ARBA" id="ARBA00022964"/>
    </source>
</evidence>
<evidence type="ECO:0000259" key="9">
    <source>
        <dbReference type="PROSITE" id="PS51819"/>
    </source>
</evidence>
<keyword evidence="5 8" id="KW-0223">Dioxygenase</keyword>
<evidence type="ECO:0000256" key="1">
    <source>
        <dbReference type="ARBA" id="ARBA00001954"/>
    </source>
</evidence>
<evidence type="ECO:0000256" key="8">
    <source>
        <dbReference type="RuleBase" id="RU000683"/>
    </source>
</evidence>
<dbReference type="GO" id="GO:0051213">
    <property type="term" value="F:dioxygenase activity"/>
    <property type="evidence" value="ECO:0007669"/>
    <property type="project" value="UniProtKB-KW"/>
</dbReference>
<evidence type="ECO:0000256" key="7">
    <source>
        <dbReference type="ARBA" id="ARBA00023004"/>
    </source>
</evidence>
<dbReference type="SUPFAM" id="SSF54593">
    <property type="entry name" value="Glyoxalase/Bleomycin resistance protein/Dihydroxybiphenyl dioxygenase"/>
    <property type="match status" value="2"/>
</dbReference>
<comment type="caution">
    <text evidence="10">The sequence shown here is derived from an EMBL/GenBank/DDBJ whole genome shotgun (WGS) entry which is preliminary data.</text>
</comment>
<comment type="similarity">
    <text evidence="2 8">Belongs to the extradiol ring-cleavage dioxygenase family.</text>
</comment>
<keyword evidence="7 8" id="KW-0408">Iron</keyword>
<evidence type="ECO:0000313" key="10">
    <source>
        <dbReference type="EMBL" id="NBA11423.1"/>
    </source>
</evidence>